<dbReference type="OrthoDB" id="434986at2759"/>
<dbReference type="EMBL" id="CP001669">
    <property type="protein sequence ID" value="AFZ80410.1"/>
    <property type="molecule type" value="Genomic_DNA"/>
</dbReference>
<dbReference type="InterPro" id="IPR036291">
    <property type="entry name" value="NAD(P)-bd_dom_sf"/>
</dbReference>
<organism evidence="15 16">
    <name type="scientific">Theileria equi strain WA</name>
    <dbReference type="NCBI Taxonomy" id="1537102"/>
    <lineage>
        <taxon>Eukaryota</taxon>
        <taxon>Sar</taxon>
        <taxon>Alveolata</taxon>
        <taxon>Apicomplexa</taxon>
        <taxon>Aconoidasida</taxon>
        <taxon>Piroplasmida</taxon>
        <taxon>Theileriidae</taxon>
        <taxon>Theileria</taxon>
    </lineage>
</organism>
<dbReference type="InterPro" id="IPR006183">
    <property type="entry name" value="Pgluconate_DH"/>
</dbReference>
<dbReference type="eggNOG" id="KOG2653">
    <property type="taxonomic scope" value="Eukaryota"/>
</dbReference>
<evidence type="ECO:0000256" key="6">
    <source>
        <dbReference type="ARBA" id="ARBA00018193"/>
    </source>
</evidence>
<evidence type="ECO:0000313" key="16">
    <source>
        <dbReference type="Proteomes" id="UP000031512"/>
    </source>
</evidence>
<reference evidence="15 16" key="1">
    <citation type="journal article" date="2012" name="BMC Genomics">
        <title>Comparative genomic analysis and phylogenetic position of Theileria equi.</title>
        <authorList>
            <person name="Kappmeyer L.S."/>
            <person name="Thiagarajan M."/>
            <person name="Herndon D.R."/>
            <person name="Ramsay J.D."/>
            <person name="Caler E."/>
            <person name="Djikeng A."/>
            <person name="Gillespie J.J."/>
            <person name="Lau A.O."/>
            <person name="Roalson E.H."/>
            <person name="Silva J.C."/>
            <person name="Silva M.G."/>
            <person name="Suarez C.E."/>
            <person name="Ueti M.W."/>
            <person name="Nene V.M."/>
            <person name="Mealey R.H."/>
            <person name="Knowles D.P."/>
            <person name="Brayton K.A."/>
        </authorList>
    </citation>
    <scope>NUCLEOTIDE SEQUENCE [LARGE SCALE GENOMIC DNA]</scope>
    <source>
        <strain evidence="15 16">WA</strain>
    </source>
</reference>
<accession>L0AXZ0</accession>
<feature type="domain" description="6-phosphogluconate dehydrogenase C-terminal" evidence="14">
    <location>
        <begin position="182"/>
        <end position="458"/>
    </location>
</feature>
<evidence type="ECO:0000256" key="1">
    <source>
        <dbReference type="ARBA" id="ARBA00002526"/>
    </source>
</evidence>
<dbReference type="GO" id="GO:0019521">
    <property type="term" value="P:D-gluconate metabolic process"/>
    <property type="evidence" value="ECO:0007669"/>
    <property type="project" value="UniProtKB-KW"/>
</dbReference>
<proteinExistence type="inferred from homology"/>
<gene>
    <name evidence="15" type="ORF">BEWA_032630</name>
</gene>
<evidence type="ECO:0000256" key="10">
    <source>
        <dbReference type="ARBA" id="ARBA00023126"/>
    </source>
</evidence>
<name>L0AXZ0_THEEQ</name>
<dbReference type="PRINTS" id="PR00076">
    <property type="entry name" value="6PGDHDRGNASE"/>
</dbReference>
<dbReference type="PANTHER" id="PTHR11811">
    <property type="entry name" value="6-PHOSPHOGLUCONATE DEHYDROGENASE"/>
    <property type="match status" value="1"/>
</dbReference>
<dbReference type="UniPathway" id="UPA00115">
    <property type="reaction ID" value="UER00410"/>
</dbReference>
<dbReference type="AlphaFoldDB" id="L0AXZ0"/>
<dbReference type="InterPro" id="IPR006114">
    <property type="entry name" value="6PGDH_C"/>
</dbReference>
<dbReference type="GO" id="GO:0006098">
    <property type="term" value="P:pentose-phosphate shunt"/>
    <property type="evidence" value="ECO:0007669"/>
    <property type="project" value="UniProtKB-UniPathway"/>
</dbReference>
<evidence type="ECO:0000259" key="14">
    <source>
        <dbReference type="SMART" id="SM01350"/>
    </source>
</evidence>
<evidence type="ECO:0000256" key="7">
    <source>
        <dbReference type="ARBA" id="ARBA00022857"/>
    </source>
</evidence>
<keyword evidence="16" id="KW-1185">Reference proteome</keyword>
<dbReference type="STRING" id="1537102.L0AXZ0"/>
<evidence type="ECO:0000256" key="11">
    <source>
        <dbReference type="ARBA" id="ARBA00048640"/>
    </source>
</evidence>
<comment type="similarity">
    <text evidence="3 12">Belongs to the 6-phosphogluconate dehydrogenase family.</text>
</comment>
<dbReference type="InterPro" id="IPR006113">
    <property type="entry name" value="6PGDH_Gnd/GntZ"/>
</dbReference>
<evidence type="ECO:0000256" key="5">
    <source>
        <dbReference type="ARBA" id="ARBA00013011"/>
    </source>
</evidence>
<dbReference type="Pfam" id="PF00393">
    <property type="entry name" value="6PGD"/>
    <property type="match status" value="1"/>
</dbReference>
<dbReference type="GO" id="GO:0004616">
    <property type="term" value="F:phosphogluconate dehydrogenase (decarboxylating) activity"/>
    <property type="evidence" value="ECO:0007669"/>
    <property type="project" value="UniProtKB-EC"/>
</dbReference>
<evidence type="ECO:0000256" key="2">
    <source>
        <dbReference type="ARBA" id="ARBA00004874"/>
    </source>
</evidence>
<feature type="active site" description="Proton acceptor" evidence="13">
    <location>
        <position position="186"/>
    </location>
</feature>
<dbReference type="PIRSF" id="PIRSF000109">
    <property type="entry name" value="6PGD"/>
    <property type="match status" value="1"/>
</dbReference>
<dbReference type="InterPro" id="IPR008927">
    <property type="entry name" value="6-PGluconate_DH-like_C_sf"/>
</dbReference>
<dbReference type="Gene3D" id="3.40.50.720">
    <property type="entry name" value="NAD(P)-binding Rossmann-like Domain"/>
    <property type="match status" value="1"/>
</dbReference>
<dbReference type="KEGG" id="beq:BEWA_032630"/>
<evidence type="ECO:0000256" key="12">
    <source>
        <dbReference type="PIRNR" id="PIRNR000109"/>
    </source>
</evidence>
<dbReference type="EC" id="1.1.1.44" evidence="5 12"/>
<keyword evidence="7 12" id="KW-0521">NADP</keyword>
<dbReference type="RefSeq" id="XP_004830076.1">
    <property type="nucleotide sequence ID" value="XM_004830019.1"/>
</dbReference>
<dbReference type="GO" id="GO:0050661">
    <property type="term" value="F:NADP binding"/>
    <property type="evidence" value="ECO:0007669"/>
    <property type="project" value="InterPro"/>
</dbReference>
<dbReference type="Gene3D" id="1.20.5.320">
    <property type="entry name" value="6-Phosphogluconate Dehydrogenase, domain 3"/>
    <property type="match status" value="1"/>
</dbReference>
<comment type="pathway">
    <text evidence="2 12">Carbohydrate degradation; pentose phosphate pathway; D-ribulose 5-phosphate from D-glucose 6-phosphate (oxidative stage): step 3/3.</text>
</comment>
<dbReference type="SMART" id="SM01350">
    <property type="entry name" value="6PGD"/>
    <property type="match status" value="1"/>
</dbReference>
<comment type="subunit">
    <text evidence="4 12">Homodimer.</text>
</comment>
<sequence>MELCNEVGLVGLGVMASAYARNLYFRKVNISAWSRSSDEIAAFERKLDQEKPRSSSSEFGSVKCFESLEDFVASLASPRKILILITAGSPVDSMLDKLIPLLQEGDIVVDGGNEWYLNTKQRIERCKGFGIRFCGMGVSGGEQGARNHPCLMFGGEMEDYLQLFPIMSQDGKDFYVGTGASGHYVKMVHNGIEYAILQAIAEVYKVLKLVNGSENDEIAKLLGDWNRTEFKSYLLDITEMILQEKDNGDYIVDKITPSISSNGTGKWTVQDSFDRGIPVPSIGMSVDMRSFSNLLDLDVYKIDSDGQKVDPENLRAAFRASLVSIFSQGIQLLTEASKEFDWGLEIDKVADVWSRNSIISCELLNAISEKYQRGSTNLLQVAELLKIVDENLAPWKKVVTDCINYNVTLPVITTSLQYVQVLLSKQHCHNLIQAQRDCFGSHGFNRVDLPGKHHHDWWRNRKQ</sequence>
<evidence type="ECO:0000313" key="15">
    <source>
        <dbReference type="EMBL" id="AFZ80410.1"/>
    </source>
</evidence>
<keyword evidence="10 12" id="KW-0570">Pentose shunt</keyword>
<dbReference type="Pfam" id="PF03446">
    <property type="entry name" value="NAD_binding_2"/>
    <property type="match status" value="1"/>
</dbReference>
<dbReference type="Proteomes" id="UP000031512">
    <property type="component" value="Chromosome 1"/>
</dbReference>
<comment type="function">
    <text evidence="1 12">Catalyzes the oxidative decarboxylation of 6-phosphogluconate to ribulose 5-phosphate and CO(2), with concomitant reduction of NADP to NADPH.</text>
</comment>
<evidence type="ECO:0000256" key="8">
    <source>
        <dbReference type="ARBA" id="ARBA00023002"/>
    </source>
</evidence>
<dbReference type="SUPFAM" id="SSF48179">
    <property type="entry name" value="6-phosphogluconate dehydrogenase C-terminal domain-like"/>
    <property type="match status" value="1"/>
</dbReference>
<keyword evidence="8 12" id="KW-0560">Oxidoreductase</keyword>
<evidence type="ECO:0000256" key="13">
    <source>
        <dbReference type="PIRSR" id="PIRSR000109-1"/>
    </source>
</evidence>
<dbReference type="VEuPathDB" id="PiroplasmaDB:BEWA_032630"/>
<evidence type="ECO:0000256" key="9">
    <source>
        <dbReference type="ARBA" id="ARBA00023064"/>
    </source>
</evidence>
<keyword evidence="9" id="KW-0311">Gluconate utilization</keyword>
<evidence type="ECO:0000256" key="3">
    <source>
        <dbReference type="ARBA" id="ARBA00008419"/>
    </source>
</evidence>
<dbReference type="Gene3D" id="1.10.1040.10">
    <property type="entry name" value="N-(1-d-carboxylethyl)-l-norvaline Dehydrogenase, domain 2"/>
    <property type="match status" value="1"/>
</dbReference>
<dbReference type="GeneID" id="15806716"/>
<protein>
    <recommendedName>
        <fullName evidence="6 12">6-phosphogluconate dehydrogenase, decarboxylating</fullName>
        <ecNumber evidence="5 12">1.1.1.44</ecNumber>
    </recommendedName>
</protein>
<evidence type="ECO:0000256" key="4">
    <source>
        <dbReference type="ARBA" id="ARBA00011738"/>
    </source>
</evidence>
<dbReference type="FunFam" id="1.10.1040.10:FF:000032">
    <property type="entry name" value="6-phosphogluconate dehydrogenase, decarboxylating"/>
    <property type="match status" value="1"/>
</dbReference>
<comment type="catalytic activity">
    <reaction evidence="11 12">
        <text>6-phospho-D-gluconate + NADP(+) = D-ribulose 5-phosphate + CO2 + NADPH</text>
        <dbReference type="Rhea" id="RHEA:10116"/>
        <dbReference type="ChEBI" id="CHEBI:16526"/>
        <dbReference type="ChEBI" id="CHEBI:57783"/>
        <dbReference type="ChEBI" id="CHEBI:58121"/>
        <dbReference type="ChEBI" id="CHEBI:58349"/>
        <dbReference type="ChEBI" id="CHEBI:58759"/>
        <dbReference type="EC" id="1.1.1.44"/>
    </reaction>
</comment>
<dbReference type="InterPro" id="IPR006115">
    <property type="entry name" value="6PGDH_NADP-bd"/>
</dbReference>
<dbReference type="SUPFAM" id="SSF51735">
    <property type="entry name" value="NAD(P)-binding Rossmann-fold domains"/>
    <property type="match status" value="1"/>
</dbReference>
<feature type="active site" description="Proton donor" evidence="13">
    <location>
        <position position="193"/>
    </location>
</feature>
<dbReference type="InterPro" id="IPR013328">
    <property type="entry name" value="6PGD_dom2"/>
</dbReference>